<reference evidence="2" key="1">
    <citation type="submission" date="2023-05" db="EMBL/GenBank/DDBJ databases">
        <authorList>
            <person name="Du J."/>
        </authorList>
    </citation>
    <scope>NUCLEOTIDE SEQUENCE</scope>
    <source>
        <strain evidence="2">UMB1064</strain>
    </source>
</reference>
<feature type="transmembrane region" description="Helical" evidence="1">
    <location>
        <begin position="153"/>
        <end position="176"/>
    </location>
</feature>
<dbReference type="RefSeq" id="WP_347658688.1">
    <property type="nucleotide sequence ID" value="NZ_JASOOY020000034.1"/>
</dbReference>
<organism evidence="2 3">
    <name type="scientific">Corynebacterium amycolatum</name>
    <dbReference type="NCBI Taxonomy" id="43765"/>
    <lineage>
        <taxon>Bacteria</taxon>
        <taxon>Bacillati</taxon>
        <taxon>Actinomycetota</taxon>
        <taxon>Actinomycetes</taxon>
        <taxon>Mycobacteriales</taxon>
        <taxon>Corynebacteriaceae</taxon>
        <taxon>Corynebacterium</taxon>
    </lineage>
</organism>
<evidence type="ECO:0000313" key="3">
    <source>
        <dbReference type="Proteomes" id="UP001223646"/>
    </source>
</evidence>
<protein>
    <submittedName>
        <fullName evidence="2">ABC transporter permease</fullName>
    </submittedName>
</protein>
<feature type="transmembrane region" description="Helical" evidence="1">
    <location>
        <begin position="183"/>
        <end position="205"/>
    </location>
</feature>
<comment type="caution">
    <text evidence="2">The sequence shown here is derived from an EMBL/GenBank/DDBJ whole genome shotgun (WGS) entry which is preliminary data.</text>
</comment>
<keyword evidence="1" id="KW-0472">Membrane</keyword>
<reference evidence="2" key="2">
    <citation type="submission" date="2024-05" db="EMBL/GenBank/DDBJ databases">
        <authorList>
            <person name="Wolfe A."/>
        </authorList>
    </citation>
    <scope>NUCLEOTIDE SEQUENCE</scope>
    <source>
        <strain evidence="2">UMB1064</strain>
    </source>
</reference>
<name>A0AAW9SVX1_CORAY</name>
<evidence type="ECO:0000313" key="2">
    <source>
        <dbReference type="EMBL" id="MEO3718047.1"/>
    </source>
</evidence>
<gene>
    <name evidence="2" type="ORF">QP460_010690</name>
</gene>
<keyword evidence="1" id="KW-1133">Transmembrane helix</keyword>
<keyword evidence="1" id="KW-0812">Transmembrane</keyword>
<dbReference type="AlphaFoldDB" id="A0AAW9SVX1"/>
<dbReference type="EMBL" id="JASOOY020000034">
    <property type="protein sequence ID" value="MEO3718047.1"/>
    <property type="molecule type" value="Genomic_DNA"/>
</dbReference>
<sequence length="304" mass="31983">MSTATTETKKASPAPKAVAVIFGIPLVIGLMLFAFLAPTFASGPKDVPIALTAPAPMSEQITQAIEHKAGDNAPDIQVMDTPDAVRESILNRETVGGIVISPTGATAYTASGNGAPYSQLIDGIATTLESQNIPVEREDLAPTTQDDPQASGVALLGLPLAFGGIISAVIATFLFRGKKWTKLSVLTGIAVFGALVATWMLHSVYGTLSGSFGMEWLAISLGILATSMLTAGLAAIIGTPGVGIGLSDKKCVRSVCRRVGPFYLMGPFRQPRHPKRLDQITATRPEKTHFSLLNPKITARKFSR</sequence>
<evidence type="ECO:0000256" key="1">
    <source>
        <dbReference type="SAM" id="Phobius"/>
    </source>
</evidence>
<dbReference type="Proteomes" id="UP001223646">
    <property type="component" value="Unassembled WGS sequence"/>
</dbReference>
<proteinExistence type="predicted"/>
<accession>A0AAW9SVX1</accession>
<feature type="transmembrane region" description="Helical" evidence="1">
    <location>
        <begin position="217"/>
        <end position="244"/>
    </location>
</feature>
<feature type="transmembrane region" description="Helical" evidence="1">
    <location>
        <begin position="17"/>
        <end position="37"/>
    </location>
</feature>